<accession>A0A238L9B5</accession>
<keyword evidence="3" id="KW-1185">Reference proteome</keyword>
<dbReference type="Proteomes" id="UP000201613">
    <property type="component" value="Unassembled WGS sequence"/>
</dbReference>
<dbReference type="CDD" id="cd02227">
    <property type="entry name" value="cupin_TM1112-like"/>
    <property type="match status" value="1"/>
</dbReference>
<dbReference type="InterPro" id="IPR014710">
    <property type="entry name" value="RmlC-like_jellyroll"/>
</dbReference>
<dbReference type="SUPFAM" id="SSF51182">
    <property type="entry name" value="RmlC-like cupins"/>
    <property type="match status" value="1"/>
</dbReference>
<protein>
    <recommendedName>
        <fullName evidence="1">(S)-ureidoglycine aminohydrolase cupin domain-containing protein</fullName>
    </recommendedName>
</protein>
<evidence type="ECO:0000313" key="3">
    <source>
        <dbReference type="Proteomes" id="UP000201613"/>
    </source>
</evidence>
<organism evidence="2 3">
    <name type="scientific">Flavimaricola marinus</name>
    <dbReference type="NCBI Taxonomy" id="1819565"/>
    <lineage>
        <taxon>Bacteria</taxon>
        <taxon>Pseudomonadati</taxon>
        <taxon>Pseudomonadota</taxon>
        <taxon>Alphaproteobacteria</taxon>
        <taxon>Rhodobacterales</taxon>
        <taxon>Paracoccaceae</taxon>
        <taxon>Flavimaricola</taxon>
    </lineage>
</organism>
<evidence type="ECO:0000259" key="1">
    <source>
        <dbReference type="Pfam" id="PF05899"/>
    </source>
</evidence>
<dbReference type="Pfam" id="PF05899">
    <property type="entry name" value="Cupin_3"/>
    <property type="match status" value="1"/>
</dbReference>
<dbReference type="PANTHER" id="PTHR40943">
    <property type="entry name" value="CYTOPLASMIC PROTEIN-RELATED"/>
    <property type="match status" value="1"/>
</dbReference>
<dbReference type="EMBL" id="FXZK01000001">
    <property type="protein sequence ID" value="SMY06163.1"/>
    <property type="molecule type" value="Genomic_DNA"/>
</dbReference>
<dbReference type="PANTHER" id="PTHR40943:SF2">
    <property type="entry name" value="(S)-UREIDOGLYCINE AMINOHYDROLASE CUPIN DOMAIN-CONTAINING PROTEIN"/>
    <property type="match status" value="1"/>
</dbReference>
<proteinExistence type="predicted"/>
<dbReference type="AlphaFoldDB" id="A0A238L9B5"/>
<dbReference type="Gene3D" id="2.60.120.10">
    <property type="entry name" value="Jelly Rolls"/>
    <property type="match status" value="1"/>
</dbReference>
<dbReference type="InterPro" id="IPR008579">
    <property type="entry name" value="UGlyAH_Cupin_dom"/>
</dbReference>
<evidence type="ECO:0000313" key="2">
    <source>
        <dbReference type="EMBL" id="SMY06163.1"/>
    </source>
</evidence>
<dbReference type="RefSeq" id="WP_093991354.1">
    <property type="nucleotide sequence ID" value="NZ_FXZK01000001.1"/>
</dbReference>
<gene>
    <name evidence="2" type="ORF">LOM8899_00285</name>
</gene>
<dbReference type="InterPro" id="IPR011051">
    <property type="entry name" value="RmlC_Cupin_sf"/>
</dbReference>
<name>A0A238L9B5_9RHOB</name>
<feature type="domain" description="(S)-ureidoglycine aminohydrolase cupin" evidence="1">
    <location>
        <begin position="44"/>
        <end position="110"/>
    </location>
</feature>
<dbReference type="OrthoDB" id="9799053at2"/>
<sequence length="114" mass="12741">MTEKLVFLSHAGVEAETARPAPDTVISGDPEFTTWNVEEHDGLFCGIWQSTPGKWKISYDEWEYCRILSGVSVLTDADGTARIVRGGDSFVIRPGFEGTWEVLETTVKDYVVRL</sequence>
<reference evidence="2 3" key="1">
    <citation type="submission" date="2017-05" db="EMBL/GenBank/DDBJ databases">
        <authorList>
            <person name="Song R."/>
            <person name="Chenine A.L."/>
            <person name="Ruprecht R.M."/>
        </authorList>
    </citation>
    <scope>NUCLEOTIDE SEQUENCE [LARGE SCALE GENOMIC DNA]</scope>
    <source>
        <strain evidence="2 3">CECT 8899</strain>
    </source>
</reference>